<dbReference type="InterPro" id="IPR035892">
    <property type="entry name" value="C2_domain_sf"/>
</dbReference>
<evidence type="ECO:0000259" key="5">
    <source>
        <dbReference type="PROSITE" id="PS51911"/>
    </source>
</evidence>
<dbReference type="Pfam" id="PF08910">
    <property type="entry name" value="Aida_N"/>
    <property type="match status" value="1"/>
</dbReference>
<dbReference type="SUPFAM" id="SSF109779">
    <property type="entry name" value="Domain from hypothetical 2610208m17rik protein"/>
    <property type="match status" value="1"/>
</dbReference>
<evidence type="ECO:0000256" key="4">
    <source>
        <dbReference type="SAM" id="MobiDB-lite"/>
    </source>
</evidence>
<proteinExistence type="inferred from homology"/>
<dbReference type="Proteomes" id="UP000794436">
    <property type="component" value="Unassembled WGS sequence"/>
</dbReference>
<comment type="similarity">
    <text evidence="1">Belongs to the AIDA family.</text>
</comment>
<evidence type="ECO:0000313" key="7">
    <source>
        <dbReference type="Proteomes" id="UP000794436"/>
    </source>
</evidence>
<feature type="domain" description="C2 Aida-type" evidence="5">
    <location>
        <begin position="130"/>
        <end position="281"/>
    </location>
</feature>
<gene>
    <name evidence="6" type="ORF">Poli38472_008383</name>
</gene>
<name>A0A8K1CN94_PYTOL</name>
<keyword evidence="2" id="KW-0217">Developmental protein</keyword>
<dbReference type="Gene3D" id="2.60.40.150">
    <property type="entry name" value="C2 domain"/>
    <property type="match status" value="1"/>
</dbReference>
<keyword evidence="3" id="KW-0175">Coiled coil</keyword>
<evidence type="ECO:0000256" key="2">
    <source>
        <dbReference type="ARBA" id="ARBA00022473"/>
    </source>
</evidence>
<dbReference type="InterPro" id="IPR036818">
    <property type="entry name" value="AIDA_N_sf"/>
</dbReference>
<protein>
    <recommendedName>
        <fullName evidence="5">C2 Aida-type domain-containing protein</fullName>
    </recommendedName>
</protein>
<dbReference type="InterPro" id="IPR023421">
    <property type="entry name" value="AIDA_N"/>
</dbReference>
<dbReference type="GO" id="GO:0035091">
    <property type="term" value="F:phosphatidylinositol binding"/>
    <property type="evidence" value="ECO:0007669"/>
    <property type="project" value="TreeGrafter"/>
</dbReference>
<feature type="coiled-coil region" evidence="3">
    <location>
        <begin position="31"/>
        <end position="58"/>
    </location>
</feature>
<dbReference type="PROSITE" id="PS51911">
    <property type="entry name" value="C2_AIDA"/>
    <property type="match status" value="1"/>
</dbReference>
<dbReference type="OrthoDB" id="428576at2759"/>
<organism evidence="6 7">
    <name type="scientific">Pythium oligandrum</name>
    <name type="common">Mycoparasitic fungus</name>
    <dbReference type="NCBI Taxonomy" id="41045"/>
    <lineage>
        <taxon>Eukaryota</taxon>
        <taxon>Sar</taxon>
        <taxon>Stramenopiles</taxon>
        <taxon>Oomycota</taxon>
        <taxon>Peronosporomycetes</taxon>
        <taxon>Pythiales</taxon>
        <taxon>Pythiaceae</taxon>
        <taxon>Pythium</taxon>
    </lineage>
</organism>
<dbReference type="InterPro" id="IPR025939">
    <property type="entry name" value="Aida_C"/>
</dbReference>
<dbReference type="Gene3D" id="1.20.120.360">
    <property type="entry name" value="Axin interactor, dorsalization-associated protein, N-terminal domain"/>
    <property type="match status" value="1"/>
</dbReference>
<dbReference type="PANTHER" id="PTHR28654:SF1">
    <property type="entry name" value="AXIN INTERACTOR, DORSALIZATION-ASSOCIATED PROTEIN"/>
    <property type="match status" value="1"/>
</dbReference>
<dbReference type="AlphaFoldDB" id="A0A8K1CN94"/>
<dbReference type="Pfam" id="PF14186">
    <property type="entry name" value="Aida_C2"/>
    <property type="match status" value="1"/>
</dbReference>
<keyword evidence="7" id="KW-1185">Reference proteome</keyword>
<evidence type="ECO:0000256" key="3">
    <source>
        <dbReference type="SAM" id="Coils"/>
    </source>
</evidence>
<sequence>MEELKTRHSTWTQRLQDAVQADGWGQVLEAVEAYEELATELTAALKEQRANLSSEQQTALRRTARALEDRARGLSSVEGDQDAPTADDMQTTLQAFRSLFAEPSSVHPLPTPAANKADGNEELEDVEESKRPLHRPPDASYLDIQIVKVGLKDAVAYVNPTIVVSVHDKDGKSMEEAKETSVGKSDGAQHIAFGKNDVIQLETSLERMQERGGAVFFEFYHYKAKKRKKSCRCWALLELDELRNASTLALELYQKPMDPKRKRINLFTVKDLFLHVQLTTQNL</sequence>
<evidence type="ECO:0000313" key="6">
    <source>
        <dbReference type="EMBL" id="TMW65741.1"/>
    </source>
</evidence>
<dbReference type="GO" id="GO:0016020">
    <property type="term" value="C:membrane"/>
    <property type="evidence" value="ECO:0007669"/>
    <property type="project" value="TreeGrafter"/>
</dbReference>
<accession>A0A8K1CN94</accession>
<comment type="caution">
    <text evidence="6">The sequence shown here is derived from an EMBL/GenBank/DDBJ whole genome shotgun (WGS) entry which is preliminary data.</text>
</comment>
<feature type="region of interest" description="Disordered" evidence="4">
    <location>
        <begin position="103"/>
        <end position="136"/>
    </location>
</feature>
<dbReference type="PANTHER" id="PTHR28654">
    <property type="entry name" value="AXIN INTERACTOR, DORSALIZATION-ASSOCIATED PROTEIN"/>
    <property type="match status" value="1"/>
</dbReference>
<evidence type="ECO:0000256" key="1">
    <source>
        <dbReference type="ARBA" id="ARBA00007205"/>
    </source>
</evidence>
<reference evidence="6" key="1">
    <citation type="submission" date="2019-03" db="EMBL/GenBank/DDBJ databases">
        <title>Long read genome sequence of the mycoparasitic Pythium oligandrum ATCC 38472 isolated from sugarbeet rhizosphere.</title>
        <authorList>
            <person name="Gaulin E."/>
        </authorList>
    </citation>
    <scope>NUCLEOTIDE SEQUENCE</scope>
    <source>
        <strain evidence="6">ATCC 38472_TT</strain>
    </source>
</reference>
<dbReference type="EMBL" id="SPLM01000037">
    <property type="protein sequence ID" value="TMW65741.1"/>
    <property type="molecule type" value="Genomic_DNA"/>
</dbReference>